<protein>
    <submittedName>
        <fullName evidence="1">Uncharacterized protein</fullName>
    </submittedName>
</protein>
<evidence type="ECO:0000313" key="2">
    <source>
        <dbReference type="Proteomes" id="UP000184071"/>
    </source>
</evidence>
<organism evidence="1 2">
    <name type="scientific">Flavobacterium defluvii</name>
    <dbReference type="NCBI Taxonomy" id="370979"/>
    <lineage>
        <taxon>Bacteria</taxon>
        <taxon>Pseudomonadati</taxon>
        <taxon>Bacteroidota</taxon>
        <taxon>Flavobacteriia</taxon>
        <taxon>Flavobacteriales</taxon>
        <taxon>Flavobacteriaceae</taxon>
        <taxon>Flavobacterium</taxon>
    </lineage>
</organism>
<keyword evidence="2" id="KW-1185">Reference proteome</keyword>
<reference evidence="2" key="1">
    <citation type="submission" date="2016-11" db="EMBL/GenBank/DDBJ databases">
        <authorList>
            <person name="Varghese N."/>
            <person name="Submissions S."/>
        </authorList>
    </citation>
    <scope>NUCLEOTIDE SEQUENCE [LARGE SCALE GENOMIC DNA]</scope>
    <source>
        <strain evidence="2">DSM 17963</strain>
    </source>
</reference>
<dbReference type="STRING" id="370979.SAMN05443663_10788"/>
<gene>
    <name evidence="1" type="ORF">SAMN05443663_10788</name>
</gene>
<dbReference type="EMBL" id="FQWC01000007">
    <property type="protein sequence ID" value="SHH36791.1"/>
    <property type="molecule type" value="Genomic_DNA"/>
</dbReference>
<evidence type="ECO:0000313" key="1">
    <source>
        <dbReference type="EMBL" id="SHH36791.1"/>
    </source>
</evidence>
<dbReference type="Proteomes" id="UP000184071">
    <property type="component" value="Unassembled WGS sequence"/>
</dbReference>
<dbReference type="AlphaFoldDB" id="A0A1M5SE89"/>
<proteinExistence type="predicted"/>
<name>A0A1M5SE89_9FLAO</name>
<accession>A0A1M5SE89</accession>
<sequence length="204" mass="22496">MSSNQTLFSMKSKIFSILGSLIFTTILFVFLSFAPAEEISNTKIDLVKTSTWFIAGPAKENQETINKIRKEKAVVKVTAKDNPTGEIELNVMITESGSNDGTPTNLSDSKYVSITYKSSHLIKLQAREGNLEGTGCIHGGSHPRVDLPVSDKKFTTIKIPWTDFKQDGDPNGKTLDIYNICKFNFVNYNPVSGAVLEIKSVVLK</sequence>